<dbReference type="AlphaFoldDB" id="A0AAD6J9F8"/>
<proteinExistence type="predicted"/>
<keyword evidence="2" id="KW-1185">Reference proteome</keyword>
<dbReference type="EMBL" id="JAPFFJ010000019">
    <property type="protein sequence ID" value="KAJ6400755.1"/>
    <property type="molecule type" value="Genomic_DNA"/>
</dbReference>
<accession>A0AAD6J9F8</accession>
<dbReference type="Proteomes" id="UP001162972">
    <property type="component" value="Chromosome 14"/>
</dbReference>
<protein>
    <submittedName>
        <fullName evidence="1">Uncharacterized protein</fullName>
    </submittedName>
</protein>
<organism evidence="1 2">
    <name type="scientific">Salix udensis</name>
    <dbReference type="NCBI Taxonomy" id="889485"/>
    <lineage>
        <taxon>Eukaryota</taxon>
        <taxon>Viridiplantae</taxon>
        <taxon>Streptophyta</taxon>
        <taxon>Embryophyta</taxon>
        <taxon>Tracheophyta</taxon>
        <taxon>Spermatophyta</taxon>
        <taxon>Magnoliopsida</taxon>
        <taxon>eudicotyledons</taxon>
        <taxon>Gunneridae</taxon>
        <taxon>Pentapetalae</taxon>
        <taxon>rosids</taxon>
        <taxon>fabids</taxon>
        <taxon>Malpighiales</taxon>
        <taxon>Salicaceae</taxon>
        <taxon>Saliceae</taxon>
        <taxon>Salix</taxon>
    </lineage>
</organism>
<sequence>MHCVIRQRYTIFLNCTANKVITSLEEQLVKSSQHKKKHHIFKYPSSSNIYTKIWYSLSRTGEGLVALNK</sequence>
<name>A0AAD6J9F8_9ROSI</name>
<gene>
    <name evidence="1" type="ORF">OIU84_016228</name>
</gene>
<evidence type="ECO:0000313" key="2">
    <source>
        <dbReference type="Proteomes" id="UP001162972"/>
    </source>
</evidence>
<reference evidence="1 2" key="1">
    <citation type="journal article" date="2023" name="Int. J. Mol. Sci.">
        <title>De Novo Assembly and Annotation of 11 Diverse Shrub Willow (Salix) Genomes Reveals Novel Gene Organization in Sex-Linked Regions.</title>
        <authorList>
            <person name="Hyden B."/>
            <person name="Feng K."/>
            <person name="Yates T.B."/>
            <person name="Jawdy S."/>
            <person name="Cereghino C."/>
            <person name="Smart L.B."/>
            <person name="Muchero W."/>
        </authorList>
    </citation>
    <scope>NUCLEOTIDE SEQUENCE [LARGE SCALE GENOMIC DNA]</scope>
    <source>
        <tissue evidence="1">Shoot tip</tissue>
    </source>
</reference>
<evidence type="ECO:0000313" key="1">
    <source>
        <dbReference type="EMBL" id="KAJ6400755.1"/>
    </source>
</evidence>
<comment type="caution">
    <text evidence="1">The sequence shown here is derived from an EMBL/GenBank/DDBJ whole genome shotgun (WGS) entry which is preliminary data.</text>
</comment>